<evidence type="ECO:0000256" key="3">
    <source>
        <dbReference type="ARBA" id="ARBA00023242"/>
    </source>
</evidence>
<protein>
    <recommendedName>
        <fullName evidence="5">Poor homologous synapsis 1 PH domain-containing protein</fullName>
    </recommendedName>
</protein>
<dbReference type="PANTHER" id="PTHR12346">
    <property type="entry name" value="SIN3B-RELATED"/>
    <property type="match status" value="1"/>
</dbReference>
<evidence type="ECO:0000256" key="4">
    <source>
        <dbReference type="PROSITE-ProRule" id="PRU00810"/>
    </source>
</evidence>
<name>A0AAD4SNV1_9MAGN</name>
<comment type="subcellular location">
    <subcellularLocation>
        <location evidence="1 4">Nucleus</location>
    </subcellularLocation>
</comment>
<gene>
    <name evidence="6" type="ORF">MKW98_011977</name>
</gene>
<dbReference type="InterPro" id="IPR039774">
    <property type="entry name" value="Sin3-like"/>
</dbReference>
<evidence type="ECO:0000256" key="2">
    <source>
        <dbReference type="ARBA" id="ARBA00022491"/>
    </source>
</evidence>
<dbReference type="InterPro" id="IPR036600">
    <property type="entry name" value="PAH_sf"/>
</dbReference>
<keyword evidence="3 4" id="KW-0539">Nucleus</keyword>
<dbReference type="GO" id="GO:0000122">
    <property type="term" value="P:negative regulation of transcription by RNA polymerase II"/>
    <property type="evidence" value="ECO:0007669"/>
    <property type="project" value="TreeGrafter"/>
</dbReference>
<dbReference type="PROSITE" id="PS51477">
    <property type="entry name" value="PAH"/>
    <property type="match status" value="1"/>
</dbReference>
<evidence type="ECO:0000313" key="6">
    <source>
        <dbReference type="EMBL" id="KAI3915078.1"/>
    </source>
</evidence>
<dbReference type="GO" id="GO:0000785">
    <property type="term" value="C:chromatin"/>
    <property type="evidence" value="ECO:0007669"/>
    <property type="project" value="TreeGrafter"/>
</dbReference>
<keyword evidence="7" id="KW-1185">Reference proteome</keyword>
<accession>A0AAD4SNV1</accession>
<dbReference type="SUPFAM" id="SSF47762">
    <property type="entry name" value="PAH2 domain"/>
    <property type="match status" value="1"/>
</dbReference>
<dbReference type="FunFam" id="1.20.1160.11:FF:000001">
    <property type="entry name" value="Paired amphipathic helix protein Sin3"/>
    <property type="match status" value="1"/>
</dbReference>
<evidence type="ECO:0000259" key="5">
    <source>
        <dbReference type="Pfam" id="PF25349"/>
    </source>
</evidence>
<dbReference type="InterPro" id="IPR003822">
    <property type="entry name" value="PAH"/>
</dbReference>
<dbReference type="Pfam" id="PF02671">
    <property type="entry name" value="PAH"/>
    <property type="match status" value="1"/>
</dbReference>
<sequence>MEGKLSVENQSSEIQDIKYECAVEFCRFFNYPKSLSSTSTNLKPKRRKIGRGTWISSSSLVSLKLTYDPSNPEQILAVCLKDYVLEHHNVCNLNLVWLQVSESAQCLPMGSRVIFANYTDRHNQIQKFAMRFVAVSDAQAFMDFIKVQPSPLAIIEQFSCQKSFTYEMEIGNLETGLQPEISYPLEFGLSNEHSYCPRSLQSSVGVGTETVTTCNALAYLQDVKDVFQDRNDKYDEFLKVLQDFKAQRIDTTGVLALVKGLFKGHRNLILGFNTFLLKINEITLPLDTDESLPKKRVEQERLMDRMEIGNSESELQTELSSLFQLVSSNGPCYRMDEVSLLNTRPAEASKKPLYATCSPKPAPVAADTSELPPDSTYLLEMPQVATYSPRISPVAVSPKLQPAINNNFEQTKCSQEQSLSQDFQNYCRSFPISFTAQLTTCTAEAKQVQQLSAPEEIDIKSQVTKYLLDSSFHEMLIKVKEVVNKIGGDSEQEKQLSVPEEIDIKSQIMKYMSDASFHEMLTKVEEVIGEIGDVLAL</sequence>
<evidence type="ECO:0000256" key="1">
    <source>
        <dbReference type="ARBA" id="ARBA00004123"/>
    </source>
</evidence>
<keyword evidence="2" id="KW-0678">Repressor</keyword>
<dbReference type="Pfam" id="PF25349">
    <property type="entry name" value="PH_PHS1"/>
    <property type="match status" value="1"/>
</dbReference>
<reference evidence="6" key="1">
    <citation type="submission" date="2022-04" db="EMBL/GenBank/DDBJ databases">
        <title>A functionally conserved STORR gene fusion in Papaver species that diverged 16.8 million years ago.</title>
        <authorList>
            <person name="Catania T."/>
        </authorList>
    </citation>
    <scope>NUCLEOTIDE SEQUENCE</scope>
    <source>
        <strain evidence="6">S-188037</strain>
    </source>
</reference>
<dbReference type="Proteomes" id="UP001202328">
    <property type="component" value="Unassembled WGS sequence"/>
</dbReference>
<dbReference type="AlphaFoldDB" id="A0AAD4SNV1"/>
<dbReference type="InterPro" id="IPR057619">
    <property type="entry name" value="PH_PHS1"/>
</dbReference>
<dbReference type="EMBL" id="JAJJMB010009193">
    <property type="protein sequence ID" value="KAI3915078.1"/>
    <property type="molecule type" value="Genomic_DNA"/>
</dbReference>
<dbReference type="PANTHER" id="PTHR12346:SF0">
    <property type="entry name" value="SIN3A, ISOFORM G"/>
    <property type="match status" value="1"/>
</dbReference>
<dbReference type="GO" id="GO:0000118">
    <property type="term" value="C:histone deacetylase complex"/>
    <property type="evidence" value="ECO:0007669"/>
    <property type="project" value="TreeGrafter"/>
</dbReference>
<proteinExistence type="predicted"/>
<evidence type="ECO:0000313" key="7">
    <source>
        <dbReference type="Proteomes" id="UP001202328"/>
    </source>
</evidence>
<organism evidence="6 7">
    <name type="scientific">Papaver atlanticum</name>
    <dbReference type="NCBI Taxonomy" id="357466"/>
    <lineage>
        <taxon>Eukaryota</taxon>
        <taxon>Viridiplantae</taxon>
        <taxon>Streptophyta</taxon>
        <taxon>Embryophyta</taxon>
        <taxon>Tracheophyta</taxon>
        <taxon>Spermatophyta</taxon>
        <taxon>Magnoliopsida</taxon>
        <taxon>Ranunculales</taxon>
        <taxon>Papaveraceae</taxon>
        <taxon>Papaveroideae</taxon>
        <taxon>Papaver</taxon>
    </lineage>
</organism>
<dbReference type="Gene3D" id="1.20.1160.11">
    <property type="entry name" value="Paired amphipathic helix"/>
    <property type="match status" value="1"/>
</dbReference>
<comment type="caution">
    <text evidence="6">The sequence shown here is derived from an EMBL/GenBank/DDBJ whole genome shotgun (WGS) entry which is preliminary data.</text>
</comment>
<dbReference type="GO" id="GO:0003714">
    <property type="term" value="F:transcription corepressor activity"/>
    <property type="evidence" value="ECO:0007669"/>
    <property type="project" value="InterPro"/>
</dbReference>
<feature type="domain" description="Poor homologous synapsis 1 PH" evidence="5">
    <location>
        <begin position="22"/>
        <end position="148"/>
    </location>
</feature>